<feature type="domain" description="BIG2" evidence="2">
    <location>
        <begin position="30"/>
        <end position="104"/>
    </location>
</feature>
<gene>
    <name evidence="3" type="ORF">H9728_00865</name>
</gene>
<reference evidence="3" key="2">
    <citation type="submission" date="2021-04" db="EMBL/GenBank/DDBJ databases">
        <authorList>
            <person name="Gilroy R."/>
        </authorList>
    </citation>
    <scope>NUCLEOTIDE SEQUENCE</scope>
    <source>
        <strain evidence="3">CHK199-9574</strain>
    </source>
</reference>
<dbReference type="InterPro" id="IPR008964">
    <property type="entry name" value="Invasin/intimin_cell_adhesion"/>
</dbReference>
<dbReference type="EMBL" id="DXCO01000006">
    <property type="protein sequence ID" value="HIY77574.1"/>
    <property type="molecule type" value="Genomic_DNA"/>
</dbReference>
<organism evidence="3 4">
    <name type="scientific">Candidatus Borkfalkia excrementavium</name>
    <dbReference type="NCBI Taxonomy" id="2838505"/>
    <lineage>
        <taxon>Bacteria</taxon>
        <taxon>Bacillati</taxon>
        <taxon>Bacillota</taxon>
        <taxon>Clostridia</taxon>
        <taxon>Christensenellales</taxon>
        <taxon>Christensenellaceae</taxon>
        <taxon>Candidatus Borkfalkia</taxon>
    </lineage>
</organism>
<dbReference type="SMART" id="SM00635">
    <property type="entry name" value="BID_2"/>
    <property type="match status" value="1"/>
</dbReference>
<feature type="chain" id="PRO_5038439696" evidence="1">
    <location>
        <begin position="27"/>
        <end position="398"/>
    </location>
</feature>
<protein>
    <submittedName>
        <fullName evidence="3">Ig-like domain-containing protein</fullName>
    </submittedName>
</protein>
<reference evidence="3" key="1">
    <citation type="journal article" date="2021" name="PeerJ">
        <title>Extensive microbial diversity within the chicken gut microbiome revealed by metagenomics and culture.</title>
        <authorList>
            <person name="Gilroy R."/>
            <person name="Ravi A."/>
            <person name="Getino M."/>
            <person name="Pursley I."/>
            <person name="Horton D.L."/>
            <person name="Alikhan N.F."/>
            <person name="Baker D."/>
            <person name="Gharbi K."/>
            <person name="Hall N."/>
            <person name="Watson M."/>
            <person name="Adriaenssens E.M."/>
            <person name="Foster-Nyarko E."/>
            <person name="Jarju S."/>
            <person name="Secka A."/>
            <person name="Antonio M."/>
            <person name="Oren A."/>
            <person name="Chaudhuri R.R."/>
            <person name="La Ragione R."/>
            <person name="Hildebrand F."/>
            <person name="Pallen M.J."/>
        </authorList>
    </citation>
    <scope>NUCLEOTIDE SEQUENCE</scope>
    <source>
        <strain evidence="3">CHK199-9574</strain>
    </source>
</reference>
<dbReference type="Gene3D" id="2.60.40.1080">
    <property type="match status" value="1"/>
</dbReference>
<evidence type="ECO:0000313" key="3">
    <source>
        <dbReference type="EMBL" id="HIY77574.1"/>
    </source>
</evidence>
<sequence>MKKSNRIFVKLLVVMLCALCTALALSACSESVSVSLTPQSAAIGVGETVTLTATAQNTDEQAAFSSSDPSVAAVSQEGVVTGVAPGTATITARAGGKSAETSVTVKPYFYADAQTKTIELYGAQGLKDLNKSVNTDGSEYHQYTIRLKSDADLGGEVWKPLSGYSLTECVWEGGGHTVSNLVINERNTSEVNTGGDALDTIGFISGTSRITMRDIVFDNVQVSTDGTAYYGIVVGYLDGDGTFENVTVQNSSIETSSSRGTAALVGFINDVVRFPGGVESSSLEITGCKIKNVTVKSAKSAGLVGRMCNAIVNPELITGDEPANTWYAYFYDCEVTGCSFYTTVSYNADGAQPVHWAANDMTDMIGSAADRDNTQSGNRFYFAGAEYTYSNGTYTAVQ</sequence>
<dbReference type="InterPro" id="IPR003343">
    <property type="entry name" value="Big_2"/>
</dbReference>
<proteinExistence type="predicted"/>
<name>A0A9D1Z7D4_9FIRM</name>
<dbReference type="AlphaFoldDB" id="A0A9D1Z7D4"/>
<accession>A0A9D1Z7D4</accession>
<evidence type="ECO:0000256" key="1">
    <source>
        <dbReference type="SAM" id="SignalP"/>
    </source>
</evidence>
<dbReference type="SUPFAM" id="SSF49373">
    <property type="entry name" value="Invasin/intimin cell-adhesion fragments"/>
    <property type="match status" value="1"/>
</dbReference>
<dbReference type="PROSITE" id="PS51257">
    <property type="entry name" value="PROKAR_LIPOPROTEIN"/>
    <property type="match status" value="1"/>
</dbReference>
<evidence type="ECO:0000259" key="2">
    <source>
        <dbReference type="SMART" id="SM00635"/>
    </source>
</evidence>
<evidence type="ECO:0000313" key="4">
    <source>
        <dbReference type="Proteomes" id="UP000824135"/>
    </source>
</evidence>
<comment type="caution">
    <text evidence="3">The sequence shown here is derived from an EMBL/GenBank/DDBJ whole genome shotgun (WGS) entry which is preliminary data.</text>
</comment>
<dbReference type="Pfam" id="PF02368">
    <property type="entry name" value="Big_2"/>
    <property type="match status" value="1"/>
</dbReference>
<feature type="signal peptide" evidence="1">
    <location>
        <begin position="1"/>
        <end position="26"/>
    </location>
</feature>
<keyword evidence="1" id="KW-0732">Signal</keyword>
<dbReference type="Proteomes" id="UP000824135">
    <property type="component" value="Unassembled WGS sequence"/>
</dbReference>
<dbReference type="Gene3D" id="2.160.20.110">
    <property type="match status" value="1"/>
</dbReference>